<keyword evidence="4" id="KW-0808">Transferase</keyword>
<dbReference type="OrthoDB" id="419434at2759"/>
<dbReference type="GO" id="GO:0004672">
    <property type="term" value="F:protein kinase activity"/>
    <property type="evidence" value="ECO:0007669"/>
    <property type="project" value="InterPro"/>
</dbReference>
<dbReference type="EMBL" id="LSRX01000432">
    <property type="protein sequence ID" value="OLP97458.1"/>
    <property type="molecule type" value="Genomic_DNA"/>
</dbReference>
<feature type="compositionally biased region" description="Low complexity" evidence="1">
    <location>
        <begin position="1595"/>
        <end position="1606"/>
    </location>
</feature>
<feature type="signal peptide" evidence="2">
    <location>
        <begin position="1"/>
        <end position="22"/>
    </location>
</feature>
<keyword evidence="5" id="KW-1185">Reference proteome</keyword>
<evidence type="ECO:0000259" key="3">
    <source>
        <dbReference type="PROSITE" id="PS50011"/>
    </source>
</evidence>
<evidence type="ECO:0000256" key="1">
    <source>
        <dbReference type="SAM" id="MobiDB-lite"/>
    </source>
</evidence>
<accession>A0A1Q9DQN7</accession>
<organism evidence="4 5">
    <name type="scientific">Symbiodinium microadriaticum</name>
    <name type="common">Dinoflagellate</name>
    <name type="synonym">Zooxanthella microadriatica</name>
    <dbReference type="NCBI Taxonomy" id="2951"/>
    <lineage>
        <taxon>Eukaryota</taxon>
        <taxon>Sar</taxon>
        <taxon>Alveolata</taxon>
        <taxon>Dinophyceae</taxon>
        <taxon>Suessiales</taxon>
        <taxon>Symbiodiniaceae</taxon>
        <taxon>Symbiodinium</taxon>
    </lineage>
</organism>
<dbReference type="SUPFAM" id="SSF56112">
    <property type="entry name" value="Protein kinase-like (PK-like)"/>
    <property type="match status" value="1"/>
</dbReference>
<keyword evidence="2" id="KW-0732">Signal</keyword>
<dbReference type="Proteomes" id="UP000186817">
    <property type="component" value="Unassembled WGS sequence"/>
</dbReference>
<keyword evidence="4" id="KW-0418">Kinase</keyword>
<evidence type="ECO:0000313" key="4">
    <source>
        <dbReference type="EMBL" id="OLP97458.1"/>
    </source>
</evidence>
<dbReference type="GO" id="GO:0005524">
    <property type="term" value="F:ATP binding"/>
    <property type="evidence" value="ECO:0007669"/>
    <property type="project" value="InterPro"/>
</dbReference>
<sequence length="1717" mass="188657">MYPQEALPLPLLLLLILVLGSAQIRPDLLPREDFTPKAINRFLIGGNHSRRPGVVLHDVGGLRGATNVLDGSGDSLVRGVPAAADPMLTHVSGLPSSEVWGQSCGPWITRPFVGEPGGARVSALDGGFREALSLAVGYGAACFTYELLRSLPRRPAGEVRALTSGRRLAVKVTELEKMRKGLDNVLQLEASASGSEGFLVLAARKGLDNVLQLEVITDLASGGDLMEEDQAKLLILDAARGLASLHMRGLAMQDVTLENMLLFVEPDGQWQVRVCDPGQEKPVPFKGLVADDFRPPELYHEQDYLASRVDSWCLGWNTFYLLTAVSNRLSYGAKDPVKRMPIKDALWHPWLKDCLAQQMRGELTPQRTQTPLVRLQPPEVHEEEVEEVDMFQQAMVSLASVAEGRDPLLPEQLQIVAAAPALGDVADHVIQPIQREPADDFLKPMARLGVGKPAYSMPQLVQFMLLSLGGKCELGASVCTNCQAPASKDFFCSGVSIFEVLKLSDLFCELLGLSAADDRWECPGAATFSRARQRLDALLMMTQDAVARYMHDVRQNPCIQQLQLEDHDHTYEPEDMEPPMLEVQCRALPVASIGKGAAAFANKLDAVIFTILLEDMRASMFRCGVCIEETVMKGVEHDIATAPAIDVAALHRENAANLCSNSTLVPVGGLGHDDDDAPNFLTEDLVDLQQAEEMRLARVHEQEEQARWPSTLTGLRAVERLLRPPTMRDRFRACCVRNEEDAKPLATWSHTLASLRWEVLVDFTRDLLLLEPVIRRCWNKELFMQGLNTAGYRQWRCDTSSDHGAPTVQAIDEAICSPEFWSGVAIVHDLAYEAEFVGRWAEGCSCCRSGTGIGGADPDRMAIADDGERQRKPRRQRQPGRVACPYAGCRAPELASGDWIPELKRVMNFGRGRLTEFLVMSRAEDRSQFHADWVQARSKLWAGIQVKLAYFQQLPWRAEEESEVVIFGLGWEVSTMVRPGESILQIYDSDPESKDVGALLHWLAAMRHASALRQLETQPIMAGAVRLAGFRKLVLSRQLLHLKPSDYTAKMNASQLSALLYRDHDILKHSGRERLQEEVDAAKMIESVAQRHRVVFSMPVPMLGQALQSWQQLLEPTAQALHDAEGAAADAIVDEPDAQLQLAVLAPEGSGSEIAPARHLFQDPFVSTGSTEGCPVPPVPVPNNTFFFRIVGGNMSRHTLNGDPLRPFDFTIQRYVAVEHADVKANEQYLAPQGAPMALSLQHLSFDDLASNLSVWTQGNRVMMAPSRVESVSTSALQLLSELLEAGATEGAKQNFFFIQDDDHERSFTELRSSGLATWIDEPAGRIAATRKAASGAGLAQLYHGPTEVCESVSSSQVGQDMEGSEGTSTVFGLLIKLLQDGWRERGFATKTGRLPPYTPGGERILVYHTGSPNVSRLYLECLWSAEELFSKGVREIHHFQSEMYYRTLMDCEVHQSARVRPNLQVDAYRELLGMKPRRPRAGRGHGSAMAAIEDEDQPAAADGDVSSETTDADEAPATRTDRGEGEDEVEEQAHDSENCSNVALCVQDLDAEGGGAAGGGSEEDEEKTPPTPESLRFEMQQAILQMEASGGVESDSANQSSGSESGESDQSHASDTSHSQRSPRGRARPVEAELARPSGPPSSVYDPSTIWVGDIPIVKRHISGVPSFFVQCPLHAHGHGANMKRCVKSMQCNQPSESVVIVRLLWWLYQGRSVAN</sequence>
<name>A0A1Q9DQN7_SYMMI</name>
<feature type="domain" description="Protein kinase" evidence="3">
    <location>
        <begin position="145"/>
        <end position="391"/>
    </location>
</feature>
<feature type="region of interest" description="Disordered" evidence="1">
    <location>
        <begin position="1475"/>
        <end position="1540"/>
    </location>
</feature>
<feature type="region of interest" description="Disordered" evidence="1">
    <location>
        <begin position="1589"/>
        <end position="1645"/>
    </location>
</feature>
<protein>
    <submittedName>
        <fullName evidence="4">Serine/threonine-protein kinase chk1</fullName>
    </submittedName>
</protein>
<evidence type="ECO:0000256" key="2">
    <source>
        <dbReference type="SAM" id="SignalP"/>
    </source>
</evidence>
<dbReference type="PROSITE" id="PS50011">
    <property type="entry name" value="PROTEIN_KINASE_DOM"/>
    <property type="match status" value="1"/>
</dbReference>
<reference evidence="4 5" key="1">
    <citation type="submission" date="2016-02" db="EMBL/GenBank/DDBJ databases">
        <title>Genome analysis of coral dinoflagellate symbionts highlights evolutionary adaptations to a symbiotic lifestyle.</title>
        <authorList>
            <person name="Aranda M."/>
            <person name="Li Y."/>
            <person name="Liew Y.J."/>
            <person name="Baumgarten S."/>
            <person name="Simakov O."/>
            <person name="Wilson M."/>
            <person name="Piel J."/>
            <person name="Ashoor H."/>
            <person name="Bougouffa S."/>
            <person name="Bajic V.B."/>
            <person name="Ryu T."/>
            <person name="Ravasi T."/>
            <person name="Bayer T."/>
            <person name="Micklem G."/>
            <person name="Kim H."/>
            <person name="Bhak J."/>
            <person name="Lajeunesse T.C."/>
            <person name="Voolstra C.R."/>
        </authorList>
    </citation>
    <scope>NUCLEOTIDE SEQUENCE [LARGE SCALE GENOMIC DNA]</scope>
    <source>
        <strain evidence="4 5">CCMP2467</strain>
    </source>
</reference>
<dbReference type="Gene3D" id="1.10.510.10">
    <property type="entry name" value="Transferase(Phosphotransferase) domain 1"/>
    <property type="match status" value="1"/>
</dbReference>
<proteinExistence type="predicted"/>
<dbReference type="InterPro" id="IPR011009">
    <property type="entry name" value="Kinase-like_dom_sf"/>
</dbReference>
<feature type="chain" id="PRO_5013203580" evidence="2">
    <location>
        <begin position="23"/>
        <end position="1717"/>
    </location>
</feature>
<evidence type="ECO:0000313" key="5">
    <source>
        <dbReference type="Proteomes" id="UP000186817"/>
    </source>
</evidence>
<gene>
    <name evidence="4" type="primary">chk1</name>
    <name evidence="4" type="ORF">AK812_SmicGene20214</name>
</gene>
<dbReference type="SMART" id="SM00220">
    <property type="entry name" value="S_TKc"/>
    <property type="match status" value="1"/>
</dbReference>
<dbReference type="InterPro" id="IPR000719">
    <property type="entry name" value="Prot_kinase_dom"/>
</dbReference>
<feature type="region of interest" description="Disordered" evidence="1">
    <location>
        <begin position="1552"/>
        <end position="1573"/>
    </location>
</feature>
<comment type="caution">
    <text evidence="4">The sequence shown here is derived from an EMBL/GenBank/DDBJ whole genome shotgun (WGS) entry which is preliminary data.</text>
</comment>